<gene>
    <name evidence="1" type="ORF">CCACVL1_29267</name>
</gene>
<sequence length="65" mass="7542">MRYPTFKVRLYKGCCLITTIARRSEGEKNEENPLFENLQRILFEIGYSHRSHAVVVSRIEAISGI</sequence>
<name>A0A1R3G2N5_COCAP</name>
<keyword evidence="2" id="KW-1185">Reference proteome</keyword>
<accession>A0A1R3G2N5</accession>
<evidence type="ECO:0000313" key="2">
    <source>
        <dbReference type="Proteomes" id="UP000188268"/>
    </source>
</evidence>
<organism evidence="1 2">
    <name type="scientific">Corchorus capsularis</name>
    <name type="common">Jute</name>
    <dbReference type="NCBI Taxonomy" id="210143"/>
    <lineage>
        <taxon>Eukaryota</taxon>
        <taxon>Viridiplantae</taxon>
        <taxon>Streptophyta</taxon>
        <taxon>Embryophyta</taxon>
        <taxon>Tracheophyta</taxon>
        <taxon>Spermatophyta</taxon>
        <taxon>Magnoliopsida</taxon>
        <taxon>eudicotyledons</taxon>
        <taxon>Gunneridae</taxon>
        <taxon>Pentapetalae</taxon>
        <taxon>rosids</taxon>
        <taxon>malvids</taxon>
        <taxon>Malvales</taxon>
        <taxon>Malvaceae</taxon>
        <taxon>Grewioideae</taxon>
        <taxon>Apeibeae</taxon>
        <taxon>Corchorus</taxon>
    </lineage>
</organism>
<protein>
    <submittedName>
        <fullName evidence="1">Uncharacterized protein</fullName>
    </submittedName>
</protein>
<dbReference type="AlphaFoldDB" id="A0A1R3G2N5"/>
<dbReference type="Proteomes" id="UP000188268">
    <property type="component" value="Unassembled WGS sequence"/>
</dbReference>
<comment type="caution">
    <text evidence="1">The sequence shown here is derived from an EMBL/GenBank/DDBJ whole genome shotgun (WGS) entry which is preliminary data.</text>
</comment>
<reference evidence="1 2" key="1">
    <citation type="submission" date="2013-09" db="EMBL/GenBank/DDBJ databases">
        <title>Corchorus capsularis genome sequencing.</title>
        <authorList>
            <person name="Alam M."/>
            <person name="Haque M.S."/>
            <person name="Islam M.S."/>
            <person name="Emdad E.M."/>
            <person name="Islam M.M."/>
            <person name="Ahmed B."/>
            <person name="Halim A."/>
            <person name="Hossen Q.M.M."/>
            <person name="Hossain M.Z."/>
            <person name="Ahmed R."/>
            <person name="Khan M.M."/>
            <person name="Islam R."/>
            <person name="Rashid M.M."/>
            <person name="Khan S.A."/>
            <person name="Rahman M.S."/>
            <person name="Alam M."/>
        </authorList>
    </citation>
    <scope>NUCLEOTIDE SEQUENCE [LARGE SCALE GENOMIC DNA]</scope>
    <source>
        <strain evidence="2">cv. CVL-1</strain>
        <tissue evidence="1">Whole seedling</tissue>
    </source>
</reference>
<dbReference type="EMBL" id="AWWV01015527">
    <property type="protein sequence ID" value="OMO52333.1"/>
    <property type="molecule type" value="Genomic_DNA"/>
</dbReference>
<dbReference type="Gramene" id="OMO52333">
    <property type="protein sequence ID" value="OMO52333"/>
    <property type="gene ID" value="CCACVL1_29267"/>
</dbReference>
<proteinExistence type="predicted"/>
<evidence type="ECO:0000313" key="1">
    <source>
        <dbReference type="EMBL" id="OMO52333.1"/>
    </source>
</evidence>